<sequence>MSHQSNEKNDRTPETPGTPDSGVVIVDNDQGTMAQADERAENATVTVEIDGVTYKYTFKQIAEMGAALGRARAQGHFPPTTASGHNIQARIRDYFRFVQLTEARGQAPPEEWNMMPNVVQLLIEITQEIRARDKVAAEMSEQQRVNAHVANMMSGVGAEARLYNIVRHAVTYAINNGSGNEAATITGQNMATLLNGIRGVINEMAGQGIHGVHGVNVENVLEEVFRMIDFALNAAVDPIGENVQQMNGQINRVDGQIMHLNAIGQHVNAISGHVNSLDNNINAFGTLLNSTNGNVVSLTTQIGLLQTIINMLPRMIAEACEQMIPGAAQEAMTPLIAAIQARLGVPLPNGAAQGTQQQPRGLKKVFKSVKKLFRKK</sequence>
<evidence type="ECO:0000313" key="2">
    <source>
        <dbReference type="EMBL" id="KAK6955309.1"/>
    </source>
</evidence>
<name>A0AAX6MRQ5_9PEZI</name>
<accession>A0AAX6MRQ5</accession>
<dbReference type="EMBL" id="JBANMG010000003">
    <property type="protein sequence ID" value="KAK6955309.1"/>
    <property type="molecule type" value="Genomic_DNA"/>
</dbReference>
<keyword evidence="3" id="KW-1185">Reference proteome</keyword>
<feature type="region of interest" description="Disordered" evidence="1">
    <location>
        <begin position="1"/>
        <end position="24"/>
    </location>
</feature>
<feature type="compositionally biased region" description="Basic and acidic residues" evidence="1">
    <location>
        <begin position="1"/>
        <end position="13"/>
    </location>
</feature>
<comment type="caution">
    <text evidence="2">The sequence shown here is derived from an EMBL/GenBank/DDBJ whole genome shotgun (WGS) entry which is preliminary data.</text>
</comment>
<dbReference type="AlphaFoldDB" id="A0AAX6MRQ5"/>
<reference evidence="2 3" key="1">
    <citation type="journal article" date="2024" name="Front Chem Biol">
        <title>Unveiling the potential of Daldinia eschscholtzii MFLUCC 19-0629 through bioactivity and bioinformatics studies for enhanced sustainable agriculture production.</title>
        <authorList>
            <person name="Brooks S."/>
            <person name="Weaver J.A."/>
            <person name="Klomchit A."/>
            <person name="Alharthi S.A."/>
            <person name="Onlamun T."/>
            <person name="Nurani R."/>
            <person name="Vong T.K."/>
            <person name="Alberti F."/>
            <person name="Greco C."/>
        </authorList>
    </citation>
    <scope>NUCLEOTIDE SEQUENCE [LARGE SCALE GENOMIC DNA]</scope>
    <source>
        <strain evidence="2">MFLUCC 19-0629</strain>
    </source>
</reference>
<protein>
    <submittedName>
        <fullName evidence="2">Uncharacterized protein</fullName>
    </submittedName>
</protein>
<evidence type="ECO:0000256" key="1">
    <source>
        <dbReference type="SAM" id="MobiDB-lite"/>
    </source>
</evidence>
<proteinExistence type="predicted"/>
<evidence type="ECO:0000313" key="3">
    <source>
        <dbReference type="Proteomes" id="UP001369815"/>
    </source>
</evidence>
<dbReference type="Proteomes" id="UP001369815">
    <property type="component" value="Unassembled WGS sequence"/>
</dbReference>
<gene>
    <name evidence="2" type="ORF">Daesc_002942</name>
</gene>
<organism evidence="2 3">
    <name type="scientific">Daldinia eschscholtzii</name>
    <dbReference type="NCBI Taxonomy" id="292717"/>
    <lineage>
        <taxon>Eukaryota</taxon>
        <taxon>Fungi</taxon>
        <taxon>Dikarya</taxon>
        <taxon>Ascomycota</taxon>
        <taxon>Pezizomycotina</taxon>
        <taxon>Sordariomycetes</taxon>
        <taxon>Xylariomycetidae</taxon>
        <taxon>Xylariales</taxon>
        <taxon>Hypoxylaceae</taxon>
        <taxon>Daldinia</taxon>
    </lineage>
</organism>